<dbReference type="GO" id="GO:0008897">
    <property type="term" value="F:holo-[acyl-carrier-protein] synthase activity"/>
    <property type="evidence" value="ECO:0007669"/>
    <property type="project" value="InterPro"/>
</dbReference>
<dbReference type="InterPro" id="IPR008278">
    <property type="entry name" value="4-PPantetheinyl_Trfase_dom"/>
</dbReference>
<evidence type="ECO:0000256" key="7">
    <source>
        <dbReference type="ARBA" id="ARBA00023160"/>
    </source>
</evidence>
<accession>A0AA39X5I8</accession>
<keyword evidence="6" id="KW-0443">Lipid metabolism</keyword>
<evidence type="ECO:0000256" key="3">
    <source>
        <dbReference type="ARBA" id="ARBA00022723"/>
    </source>
</evidence>
<dbReference type="EMBL" id="JAULSU010000002">
    <property type="protein sequence ID" value="KAK0627663.1"/>
    <property type="molecule type" value="Genomic_DNA"/>
</dbReference>
<dbReference type="Pfam" id="PF01648">
    <property type="entry name" value="ACPS"/>
    <property type="match status" value="1"/>
</dbReference>
<evidence type="ECO:0000256" key="1">
    <source>
        <dbReference type="ARBA" id="ARBA00022516"/>
    </source>
</evidence>
<dbReference type="Gene3D" id="3.90.470.20">
    <property type="entry name" value="4'-phosphopantetheinyl transferase domain"/>
    <property type="match status" value="1"/>
</dbReference>
<dbReference type="NCBIfam" id="TIGR00556">
    <property type="entry name" value="pantethn_trn"/>
    <property type="match status" value="1"/>
</dbReference>
<organism evidence="10 11">
    <name type="scientific">Immersiella caudata</name>
    <dbReference type="NCBI Taxonomy" id="314043"/>
    <lineage>
        <taxon>Eukaryota</taxon>
        <taxon>Fungi</taxon>
        <taxon>Dikarya</taxon>
        <taxon>Ascomycota</taxon>
        <taxon>Pezizomycotina</taxon>
        <taxon>Sordariomycetes</taxon>
        <taxon>Sordariomycetidae</taxon>
        <taxon>Sordariales</taxon>
        <taxon>Lasiosphaeriaceae</taxon>
        <taxon>Immersiella</taxon>
    </lineage>
</organism>
<evidence type="ECO:0000256" key="5">
    <source>
        <dbReference type="ARBA" id="ARBA00022842"/>
    </source>
</evidence>
<protein>
    <recommendedName>
        <fullName evidence="9">4'-phosphopantetheinyl transferase domain-containing protein</fullName>
    </recommendedName>
</protein>
<evidence type="ECO:0000256" key="8">
    <source>
        <dbReference type="SAM" id="MobiDB-lite"/>
    </source>
</evidence>
<sequence>MVRRESGGSVEGMAEKEKVEKGAEEPGAENPGAIYTKMAEETEGGRKVTPFPFPMLHVGTDIVQISRIETILKNKTGGRFLRRILTEEEALSMWIGKGFAAEMGAKEWESFWKELERENSQRRIAGRFAVKEAVIKAHPSRSLTFHDIVVLNDQERDGEIRLGSGPPRAYVKGEEGKPDQEVRVSISHDGDYATAVCMGVEDLGTRWRFRRGRLVATTSA</sequence>
<dbReference type="HAMAP" id="MF_00101">
    <property type="entry name" value="AcpS"/>
    <property type="match status" value="1"/>
</dbReference>
<dbReference type="InterPro" id="IPR037143">
    <property type="entry name" value="4-PPantetheinyl_Trfase_dom_sf"/>
</dbReference>
<keyword evidence="4" id="KW-0276">Fatty acid metabolism</keyword>
<evidence type="ECO:0000313" key="11">
    <source>
        <dbReference type="Proteomes" id="UP001175000"/>
    </source>
</evidence>
<keyword evidence="2" id="KW-0808">Transferase</keyword>
<keyword evidence="3" id="KW-0479">Metal-binding</keyword>
<dbReference type="Proteomes" id="UP001175000">
    <property type="component" value="Unassembled WGS sequence"/>
</dbReference>
<dbReference type="InterPro" id="IPR004568">
    <property type="entry name" value="Ppantetheine-prot_Trfase_dom"/>
</dbReference>
<evidence type="ECO:0000313" key="10">
    <source>
        <dbReference type="EMBL" id="KAK0627663.1"/>
    </source>
</evidence>
<dbReference type="GO" id="GO:0006633">
    <property type="term" value="P:fatty acid biosynthetic process"/>
    <property type="evidence" value="ECO:0007669"/>
    <property type="project" value="UniProtKB-KW"/>
</dbReference>
<dbReference type="AlphaFoldDB" id="A0AA39X5I8"/>
<keyword evidence="11" id="KW-1185">Reference proteome</keyword>
<feature type="domain" description="4'-phosphopantetheinyl transferase" evidence="9">
    <location>
        <begin position="58"/>
        <end position="197"/>
    </location>
</feature>
<gene>
    <name evidence="10" type="ORF">B0T14DRAFT_513063</name>
</gene>
<evidence type="ECO:0000256" key="4">
    <source>
        <dbReference type="ARBA" id="ARBA00022832"/>
    </source>
</evidence>
<evidence type="ECO:0000256" key="6">
    <source>
        <dbReference type="ARBA" id="ARBA00023098"/>
    </source>
</evidence>
<feature type="compositionally biased region" description="Basic and acidic residues" evidence="8">
    <location>
        <begin position="13"/>
        <end position="24"/>
    </location>
</feature>
<dbReference type="SUPFAM" id="SSF56214">
    <property type="entry name" value="4'-phosphopantetheinyl transferase"/>
    <property type="match status" value="1"/>
</dbReference>
<feature type="region of interest" description="Disordered" evidence="8">
    <location>
        <begin position="1"/>
        <end position="33"/>
    </location>
</feature>
<dbReference type="InterPro" id="IPR002582">
    <property type="entry name" value="ACPS"/>
</dbReference>
<proteinExistence type="inferred from homology"/>
<keyword evidence="7" id="KW-0275">Fatty acid biosynthesis</keyword>
<evidence type="ECO:0000259" key="9">
    <source>
        <dbReference type="Pfam" id="PF01648"/>
    </source>
</evidence>
<evidence type="ECO:0000256" key="2">
    <source>
        <dbReference type="ARBA" id="ARBA00022679"/>
    </source>
</evidence>
<dbReference type="GO" id="GO:0000287">
    <property type="term" value="F:magnesium ion binding"/>
    <property type="evidence" value="ECO:0007669"/>
    <property type="project" value="InterPro"/>
</dbReference>
<reference evidence="10" key="1">
    <citation type="submission" date="2023-06" db="EMBL/GenBank/DDBJ databases">
        <title>Genome-scale phylogeny and comparative genomics of the fungal order Sordariales.</title>
        <authorList>
            <consortium name="Lawrence Berkeley National Laboratory"/>
            <person name="Hensen N."/>
            <person name="Bonometti L."/>
            <person name="Westerberg I."/>
            <person name="Brannstrom I.O."/>
            <person name="Guillou S."/>
            <person name="Cros-Aarteil S."/>
            <person name="Calhoun S."/>
            <person name="Haridas S."/>
            <person name="Kuo A."/>
            <person name="Mondo S."/>
            <person name="Pangilinan J."/>
            <person name="Riley R."/>
            <person name="Labutti K."/>
            <person name="Andreopoulos B."/>
            <person name="Lipzen A."/>
            <person name="Chen C."/>
            <person name="Yanf M."/>
            <person name="Daum C."/>
            <person name="Ng V."/>
            <person name="Clum A."/>
            <person name="Steindorff A."/>
            <person name="Ohm R."/>
            <person name="Martin F."/>
            <person name="Silar P."/>
            <person name="Natvig D."/>
            <person name="Lalanne C."/>
            <person name="Gautier V."/>
            <person name="Ament-Velasquez S.L."/>
            <person name="Kruys A."/>
            <person name="Hutchinson M.I."/>
            <person name="Powell A.J."/>
            <person name="Barry K."/>
            <person name="Miller A.N."/>
            <person name="Grigoriev I.V."/>
            <person name="Debuchy R."/>
            <person name="Gladieux P."/>
            <person name="Thoren M.H."/>
            <person name="Johannesson H."/>
        </authorList>
    </citation>
    <scope>NUCLEOTIDE SEQUENCE</scope>
    <source>
        <strain evidence="10">CBS 606.72</strain>
    </source>
</reference>
<name>A0AA39X5I8_9PEZI</name>
<keyword evidence="1" id="KW-0444">Lipid biosynthesis</keyword>
<keyword evidence="5" id="KW-0460">Magnesium</keyword>
<comment type="caution">
    <text evidence="10">The sequence shown here is derived from an EMBL/GenBank/DDBJ whole genome shotgun (WGS) entry which is preliminary data.</text>
</comment>